<comment type="caution">
    <text evidence="1">The sequence shown here is derived from an EMBL/GenBank/DDBJ whole genome shotgun (WGS) entry which is preliminary data.</text>
</comment>
<accession>A0A023CUG0</accession>
<dbReference type="STRING" id="1423806.FD15_GL001655"/>
<keyword evidence="2" id="KW-1185">Reference proteome</keyword>
<dbReference type="EMBL" id="AYZF01000017">
    <property type="protein sequence ID" value="KRN05113.1"/>
    <property type="molecule type" value="Genomic_DNA"/>
</dbReference>
<dbReference type="AlphaFoldDB" id="A0A023CUG0"/>
<gene>
    <name evidence="1" type="ORF">FD15_GL001655</name>
</gene>
<evidence type="ECO:0000313" key="2">
    <source>
        <dbReference type="Proteomes" id="UP000050961"/>
    </source>
</evidence>
<dbReference type="InterPro" id="IPR035439">
    <property type="entry name" value="UPF0145_dom_sf"/>
</dbReference>
<organism evidence="1 2">
    <name type="scientific">Liquorilactobacillus sucicola DSM 21376 = JCM 15457</name>
    <dbReference type="NCBI Taxonomy" id="1423806"/>
    <lineage>
        <taxon>Bacteria</taxon>
        <taxon>Bacillati</taxon>
        <taxon>Bacillota</taxon>
        <taxon>Bacilli</taxon>
        <taxon>Lactobacillales</taxon>
        <taxon>Lactobacillaceae</taxon>
        <taxon>Liquorilactobacillus</taxon>
    </lineage>
</organism>
<sequence length="81" mass="9070">MILGIVNATVKRTLTADRIDEVDQYDEMYNQVKEKLIERAAVKEGDGVIGVNFNSEIVRVAVGPKYMLLHGYGTAIKFPKK</sequence>
<dbReference type="SUPFAM" id="SSF117782">
    <property type="entry name" value="YbjQ-like"/>
    <property type="match status" value="1"/>
</dbReference>
<dbReference type="PATRIC" id="fig|1423806.3.peg.1678"/>
<reference evidence="1 2" key="1">
    <citation type="journal article" date="2015" name="Genome Announc.">
        <title>Expanding the biotechnology potential of lactobacilli through comparative genomics of 213 strains and associated genera.</title>
        <authorList>
            <person name="Sun Z."/>
            <person name="Harris H.M."/>
            <person name="McCann A."/>
            <person name="Guo C."/>
            <person name="Argimon S."/>
            <person name="Zhang W."/>
            <person name="Yang X."/>
            <person name="Jeffery I.B."/>
            <person name="Cooney J.C."/>
            <person name="Kagawa T.F."/>
            <person name="Liu W."/>
            <person name="Song Y."/>
            <person name="Salvetti E."/>
            <person name="Wrobel A."/>
            <person name="Rasinkangas P."/>
            <person name="Parkhill J."/>
            <person name="Rea M.C."/>
            <person name="O'Sullivan O."/>
            <person name="Ritari J."/>
            <person name="Douillard F.P."/>
            <person name="Paul Ross R."/>
            <person name="Yang R."/>
            <person name="Briner A.E."/>
            <person name="Felis G.E."/>
            <person name="de Vos W.M."/>
            <person name="Barrangou R."/>
            <person name="Klaenhammer T.R."/>
            <person name="Caufield P.W."/>
            <person name="Cui Y."/>
            <person name="Zhang H."/>
            <person name="O'Toole P.W."/>
        </authorList>
    </citation>
    <scope>NUCLEOTIDE SEQUENCE [LARGE SCALE GENOMIC DNA]</scope>
    <source>
        <strain evidence="1 2">DSM 21376</strain>
    </source>
</reference>
<evidence type="ECO:0008006" key="3">
    <source>
        <dbReference type="Google" id="ProtNLM"/>
    </source>
</evidence>
<dbReference type="Gene3D" id="3.30.110.70">
    <property type="entry name" value="Hypothetical protein apc22750. Chain B"/>
    <property type="match status" value="1"/>
</dbReference>
<evidence type="ECO:0000313" key="1">
    <source>
        <dbReference type="EMBL" id="KRN05113.1"/>
    </source>
</evidence>
<protein>
    <recommendedName>
        <fullName evidence="3">Heavy metal-binding domain-containing protein</fullName>
    </recommendedName>
</protein>
<dbReference type="eggNOG" id="ENOG50344W0">
    <property type="taxonomic scope" value="Bacteria"/>
</dbReference>
<dbReference type="Proteomes" id="UP000050961">
    <property type="component" value="Unassembled WGS sequence"/>
</dbReference>
<proteinExistence type="predicted"/>
<name>A0A023CUG0_9LACO</name>